<organism evidence="2 3">
    <name type="scientific">Aspergillus udagawae</name>
    <dbReference type="NCBI Taxonomy" id="91492"/>
    <lineage>
        <taxon>Eukaryota</taxon>
        <taxon>Fungi</taxon>
        <taxon>Dikarya</taxon>
        <taxon>Ascomycota</taxon>
        <taxon>Pezizomycotina</taxon>
        <taxon>Eurotiomycetes</taxon>
        <taxon>Eurotiomycetidae</taxon>
        <taxon>Eurotiales</taxon>
        <taxon>Aspergillaceae</taxon>
        <taxon>Aspergillus</taxon>
        <taxon>Aspergillus subgen. Fumigati</taxon>
    </lineage>
</organism>
<feature type="region of interest" description="Disordered" evidence="1">
    <location>
        <begin position="1"/>
        <end position="25"/>
    </location>
</feature>
<dbReference type="Proteomes" id="UP000036893">
    <property type="component" value="Unassembled WGS sequence"/>
</dbReference>
<sequence length="152" mass="17164">MSPLYPAQSAEQTAQTTENGNTKATNTHQWTHILFDIKTSPKKLTPILLESLHHKLHHSDVKVYPCFDVLRDAGAVKRGNVVFALSTAGLNSDQVIMAVRMKVQHLIMDWDKGELSGEGLCLVTDDKMVSRGWSFLGYKAWKEQSKRRWLSV</sequence>
<reference evidence="2" key="2">
    <citation type="submission" date="2021-01" db="EMBL/GenBank/DDBJ databases">
        <title>Pan-genome distribution and transcriptional activeness of fungal secondary metabolism genes in Aspergillus section Fumigati.</title>
        <authorList>
            <person name="Takahashi H."/>
            <person name="Umemura M."/>
            <person name="Ninomiya A."/>
            <person name="Kusuya Y."/>
            <person name="Urayama S."/>
            <person name="Shimizu M."/>
            <person name="Watanabe A."/>
            <person name="Kamei K."/>
            <person name="Yaguchi T."/>
            <person name="Hagiwara D."/>
        </authorList>
    </citation>
    <scope>NUCLEOTIDE SEQUENCE</scope>
    <source>
        <strain evidence="2">IFM 46973</strain>
    </source>
</reference>
<accession>A0A8E0QJ10</accession>
<comment type="caution">
    <text evidence="2">The sequence shown here is derived from an EMBL/GenBank/DDBJ whole genome shotgun (WGS) entry which is preliminary data.</text>
</comment>
<feature type="compositionally biased region" description="Polar residues" evidence="1">
    <location>
        <begin position="9"/>
        <end position="25"/>
    </location>
</feature>
<gene>
    <name evidence="2" type="ORF">Aud_001226</name>
</gene>
<dbReference type="RefSeq" id="XP_043142661.1">
    <property type="nucleotide sequence ID" value="XM_043286726.1"/>
</dbReference>
<protein>
    <submittedName>
        <fullName evidence="2">Uncharacterized protein</fullName>
    </submittedName>
</protein>
<evidence type="ECO:0000313" key="3">
    <source>
        <dbReference type="Proteomes" id="UP000036893"/>
    </source>
</evidence>
<dbReference type="AlphaFoldDB" id="A0A8E0QJ10"/>
<dbReference type="GeneID" id="66988702"/>
<evidence type="ECO:0000313" key="2">
    <source>
        <dbReference type="EMBL" id="GIC85395.1"/>
    </source>
</evidence>
<name>A0A8E0QJ10_9EURO</name>
<evidence type="ECO:0000256" key="1">
    <source>
        <dbReference type="SAM" id="MobiDB-lite"/>
    </source>
</evidence>
<dbReference type="EMBL" id="BBXM02000001">
    <property type="protein sequence ID" value="GIC85395.1"/>
    <property type="molecule type" value="Genomic_DNA"/>
</dbReference>
<proteinExistence type="predicted"/>
<reference evidence="2" key="1">
    <citation type="journal article" date="2015" name="Genome Announc.">
        <title>Draft Genome Sequence of the Pathogenic Filamentous Fungus Aspergillus udagawae Strain IFM 46973T.</title>
        <authorList>
            <person name="Kusuya Y."/>
            <person name="Takahashi-Nakaguchi A."/>
            <person name="Takahashi H."/>
            <person name="Yaguchi T."/>
        </authorList>
    </citation>
    <scope>NUCLEOTIDE SEQUENCE</scope>
    <source>
        <strain evidence="2">IFM 46973</strain>
    </source>
</reference>